<keyword evidence="4" id="KW-0430">Lectin</keyword>
<comment type="caution">
    <text evidence="8">The sequence shown here is derived from an EMBL/GenBank/DDBJ whole genome shotgun (WGS) entry which is preliminary data.</text>
</comment>
<dbReference type="GO" id="GO:0030246">
    <property type="term" value="F:carbohydrate binding"/>
    <property type="evidence" value="ECO:0007669"/>
    <property type="project" value="UniProtKB-KW"/>
</dbReference>
<evidence type="ECO:0000256" key="5">
    <source>
        <dbReference type="ARBA" id="ARBA00025321"/>
    </source>
</evidence>
<name>A0A562KID9_SPHWJ</name>
<protein>
    <recommendedName>
        <fullName evidence="2">Lectin-like protein BA14k</fullName>
    </recommendedName>
</protein>
<dbReference type="RefSeq" id="WP_059140271.1">
    <property type="nucleotide sequence ID" value="NZ_JACIIY010000002.1"/>
</dbReference>
<evidence type="ECO:0000256" key="2">
    <source>
        <dbReference type="ARBA" id="ARBA00020552"/>
    </source>
</evidence>
<evidence type="ECO:0000256" key="3">
    <source>
        <dbReference type="ARBA" id="ARBA00022475"/>
    </source>
</evidence>
<proteinExistence type="inferred from homology"/>
<evidence type="ECO:0000313" key="8">
    <source>
        <dbReference type="EMBL" id="TWH95189.1"/>
    </source>
</evidence>
<comment type="similarity">
    <text evidence="1">Belongs to the BA14k family.</text>
</comment>
<evidence type="ECO:0000256" key="4">
    <source>
        <dbReference type="ARBA" id="ARBA00022734"/>
    </source>
</evidence>
<feature type="signal peptide" evidence="7">
    <location>
        <begin position="1"/>
        <end position="20"/>
    </location>
</feature>
<feature type="region of interest" description="Disordered" evidence="6">
    <location>
        <begin position="20"/>
        <end position="45"/>
    </location>
</feature>
<keyword evidence="7" id="KW-0732">Signal</keyword>
<dbReference type="InterPro" id="IPR012413">
    <property type="entry name" value="BA14K"/>
</dbReference>
<keyword evidence="9" id="KW-1185">Reference proteome</keyword>
<feature type="chain" id="PRO_5022125403" description="Lectin-like protein BA14k" evidence="7">
    <location>
        <begin position="21"/>
        <end position="82"/>
    </location>
</feature>
<dbReference type="Proteomes" id="UP000316624">
    <property type="component" value="Unassembled WGS sequence"/>
</dbReference>
<dbReference type="AlphaFoldDB" id="A0A562KID9"/>
<dbReference type="Pfam" id="PF07886">
    <property type="entry name" value="BA14K"/>
    <property type="match status" value="1"/>
</dbReference>
<sequence>MKLIIAAAALSMALGSAALAQPRHDPHRGASNHSRYAPPKHWNQSRDHWDRHTIACQKRYRSYNPRTDRYTISRGRTAICRL</sequence>
<dbReference type="EMBL" id="VLKK01000004">
    <property type="protein sequence ID" value="TWH95189.1"/>
    <property type="molecule type" value="Genomic_DNA"/>
</dbReference>
<evidence type="ECO:0000256" key="1">
    <source>
        <dbReference type="ARBA" id="ARBA00010270"/>
    </source>
</evidence>
<keyword evidence="3" id="KW-0472">Membrane</keyword>
<evidence type="ECO:0000256" key="7">
    <source>
        <dbReference type="SAM" id="SignalP"/>
    </source>
</evidence>
<keyword evidence="3" id="KW-1003">Cell membrane</keyword>
<evidence type="ECO:0000313" key="9">
    <source>
        <dbReference type="Proteomes" id="UP000316624"/>
    </source>
</evidence>
<comment type="function">
    <text evidence="5">Has immunoglobulin-binding and hemagglutination properties, and can bind to mannose. Essential for virulence. May be involved in LPS biosynthesis or polysaccharide transport.</text>
</comment>
<gene>
    <name evidence="8" type="ORF">IQ35_01444</name>
</gene>
<accession>A0A562KID9</accession>
<organism evidence="8 9">
    <name type="scientific">Sphingobium wenxiniae (strain DSM 21828 / CGMCC 1.7748 / JZ-1)</name>
    <dbReference type="NCBI Taxonomy" id="595605"/>
    <lineage>
        <taxon>Bacteria</taxon>
        <taxon>Pseudomonadati</taxon>
        <taxon>Pseudomonadota</taxon>
        <taxon>Alphaproteobacteria</taxon>
        <taxon>Sphingomonadales</taxon>
        <taxon>Sphingomonadaceae</taxon>
        <taxon>Sphingobium</taxon>
    </lineage>
</organism>
<evidence type="ECO:0000256" key="6">
    <source>
        <dbReference type="SAM" id="MobiDB-lite"/>
    </source>
</evidence>
<reference evidence="8 9" key="1">
    <citation type="journal article" date="2015" name="Stand. Genomic Sci.">
        <title>Genomic Encyclopedia of Bacterial and Archaeal Type Strains, Phase III: the genomes of soil and plant-associated and newly described type strains.</title>
        <authorList>
            <person name="Whitman W.B."/>
            <person name="Woyke T."/>
            <person name="Klenk H.P."/>
            <person name="Zhou Y."/>
            <person name="Lilburn T.G."/>
            <person name="Beck B.J."/>
            <person name="De Vos P."/>
            <person name="Vandamme P."/>
            <person name="Eisen J.A."/>
            <person name="Garrity G."/>
            <person name="Hugenholtz P."/>
            <person name="Kyrpides N.C."/>
        </authorList>
    </citation>
    <scope>NUCLEOTIDE SEQUENCE [LARGE SCALE GENOMIC DNA]</scope>
    <source>
        <strain evidence="8 9">CGMCC 1.7748</strain>
    </source>
</reference>